<dbReference type="STRING" id="207949.RED65_14807"/>
<accession>Q1N489</accession>
<dbReference type="EMBL" id="AAQH01000003">
    <property type="protein sequence ID" value="EAT12976.1"/>
    <property type="molecule type" value="Genomic_DNA"/>
</dbReference>
<keyword evidence="3" id="KW-1185">Reference proteome</keyword>
<dbReference type="Proteomes" id="UP000004263">
    <property type="component" value="Unassembled WGS sequence"/>
</dbReference>
<organism evidence="2 3">
    <name type="scientific">Bermanella marisrubri</name>
    <dbReference type="NCBI Taxonomy" id="207949"/>
    <lineage>
        <taxon>Bacteria</taxon>
        <taxon>Pseudomonadati</taxon>
        <taxon>Pseudomonadota</taxon>
        <taxon>Gammaproteobacteria</taxon>
        <taxon>Oceanospirillales</taxon>
        <taxon>Oceanospirillaceae</taxon>
        <taxon>Bermanella</taxon>
    </lineage>
</organism>
<sequence length="734" mass="79932">MTVTGALLNDQYSWTNNGFDLRVFDSNDSTELEFWIESWNQVTETATVWVRFPTLAANSNRTIYLYYGNQSATPRANVPFTFTEPGIKFHTRNSNADPDSKSEAMNAFDSSSDNINGYGCTFITDFTGINNSSTFGAANNFIAYSETFFEVKAGESGTWEFRYGADFGGGGGLYVNNAALDEKWMDDLWWANNWANTGETLAGAETLTPGYHKLEVIGAEGCCDGGITVQFKKPGSNWQTFSTSNIDIRSRACPVVEPTIVFGAHNVCGTDMETLTSNASTQTWTQGSTNTLSFNVRNNSASTDIAPAPTQLTISLPSEISFISNSGMDWSCAGSSPVVCDYNKSLDNIQNTSSALVLTLSANTAVSNGVVSAQVNGSRFEIDSSNNTRTISISVLDGGTNPAACSNPQPGLLARFFDINGHTYSNRAGRINNTSQMQALVDARANMQNLMGQTIINDINKGSSNDGNVFDTGSNDQWLLIIDGYIYLDRNRNRRFAIDGDDAVEAQVNGNIVTSWYGLHGANNGPRNNGAETRLSQGFNSVEFRLQEYTGQDAYALYWNTGNNYQIIPSNVYYHCAGNPDLQITSDIIVLNDPINGTNQPKAIPNAEVRYKLDIQNPGNISTDLGSTQLTQAIDSQNKMFVNGLSGSSPIIFTDGIGLSTSGLSYVFNSLNSTSDSIAFSNDNGLNFNYVPTPDTEGYDENVTHFRLNLPGTFKPTYDNNTPGFQIEYQVMVK</sequence>
<dbReference type="InterPro" id="IPR018765">
    <property type="entry name" value="DUF2341"/>
</dbReference>
<protein>
    <submittedName>
        <fullName evidence="2">Tfp pilus assembly protein tip-associated adhesin PilY1-like</fullName>
    </submittedName>
</protein>
<evidence type="ECO:0000313" key="2">
    <source>
        <dbReference type="EMBL" id="EAT12976.1"/>
    </source>
</evidence>
<dbReference type="AlphaFoldDB" id="Q1N489"/>
<dbReference type="HOGENOM" id="CLU_377533_0_0_6"/>
<evidence type="ECO:0000313" key="3">
    <source>
        <dbReference type="Proteomes" id="UP000004263"/>
    </source>
</evidence>
<comment type="caution">
    <text evidence="2">The sequence shown here is derived from an EMBL/GenBank/DDBJ whole genome shotgun (WGS) entry which is preliminary data.</text>
</comment>
<evidence type="ECO:0000259" key="1">
    <source>
        <dbReference type="Pfam" id="PF10102"/>
    </source>
</evidence>
<name>Q1N489_9GAMM</name>
<reference evidence="2 3" key="1">
    <citation type="submission" date="2006-03" db="EMBL/GenBank/DDBJ databases">
        <authorList>
            <person name="Pinhassi J."/>
            <person name="Pedros-Alio C."/>
            <person name="Ferriera S."/>
            <person name="Johnson J."/>
            <person name="Kravitz S."/>
            <person name="Halpern A."/>
            <person name="Remington K."/>
            <person name="Beeson K."/>
            <person name="Tran B."/>
            <person name="Rogers Y.-H."/>
            <person name="Friedman R."/>
            <person name="Venter J.C."/>
        </authorList>
    </citation>
    <scope>NUCLEOTIDE SEQUENCE [LARGE SCALE GENOMIC DNA]</scope>
    <source>
        <strain evidence="2 3">RED65</strain>
    </source>
</reference>
<gene>
    <name evidence="2" type="ORF">RED65_14807</name>
</gene>
<dbReference type="NCBIfam" id="NF038118">
    <property type="entry name" value="PEP_CTERM_CCXG"/>
    <property type="match status" value="1"/>
</dbReference>
<dbReference type="Pfam" id="PF10102">
    <property type="entry name" value="DUF2341"/>
    <property type="match status" value="1"/>
</dbReference>
<feature type="domain" description="DUF2341" evidence="1">
    <location>
        <begin position="18"/>
        <end position="82"/>
    </location>
</feature>
<proteinExistence type="predicted"/>